<dbReference type="AlphaFoldDB" id="A0A4V2NG25"/>
<sequence>MLITKTVHSTDPRPTVLKREVRAVASTAALALLREAWCMLVDGAEDCPGYLTFEYCALAASRVLAQGGSVRVAMVFGDRDLLVLWPVSIGQSGLLRIARPLTCGTGEEYGGPLVKAGADSVVLKAAVDVIRQVDADVLEIPLVEEDCALQRALCGTPQSWVLALTPGLWHGLPGFSIRLRDVSRWEDFVSTLPKSLRSSLRYRHNKLESQGHPEFGWCRTVSDAASVLTWLFDNKRRWAQRHHVKVPYLNDTRTRDFFIELARRTQLSSIPLVAFVKVNGIPVAASVNLVGTQTVEGFVTTYDEAFAACSVGVLLTEFLVKWSHANGRDFDFRPLHADYKASWANCRTWHETRIVFLTPRGRLAELSLLYALVSRARRKLSETALGLFNKSDPVGRKPGGPRQTNPSG</sequence>
<keyword evidence="3" id="KW-1185">Reference proteome</keyword>
<dbReference type="SUPFAM" id="SSF55729">
    <property type="entry name" value="Acyl-CoA N-acyltransferases (Nat)"/>
    <property type="match status" value="1"/>
</dbReference>
<gene>
    <name evidence="2" type="ORF">BZM27_49065</name>
</gene>
<dbReference type="InterPro" id="IPR016181">
    <property type="entry name" value="Acyl_CoA_acyltransferase"/>
</dbReference>
<proteinExistence type="predicted"/>
<accession>A0A4V2NG25</accession>
<evidence type="ECO:0000313" key="3">
    <source>
        <dbReference type="Proteomes" id="UP000294200"/>
    </source>
</evidence>
<evidence type="ECO:0000313" key="2">
    <source>
        <dbReference type="EMBL" id="TCG03358.1"/>
    </source>
</evidence>
<reference evidence="2 3" key="1">
    <citation type="submission" date="2017-02" db="EMBL/GenBank/DDBJ databases">
        <title>Paraburkholderia sophoroidis sp. nov. and Paraburkholderia steynii sp. nov. rhizobial symbionts of the fynbos legume Hypocalyptus sophoroides.</title>
        <authorList>
            <person name="Steenkamp E.T."/>
            <person name="Beukes C.W."/>
            <person name="Van Zyl E."/>
            <person name="Avontuur J."/>
            <person name="Chan W.Y."/>
            <person name="Hassen A."/>
            <person name="Palmer M."/>
            <person name="Mthombeni L."/>
            <person name="Phalane F."/>
            <person name="Sereme K."/>
            <person name="Venter S.N."/>
        </authorList>
    </citation>
    <scope>NUCLEOTIDE SEQUENCE [LARGE SCALE GENOMIC DNA]</scope>
    <source>
        <strain evidence="2 3">HC1.1ba</strain>
    </source>
</reference>
<protein>
    <submittedName>
        <fullName evidence="2">Cellulose biosynthesis protein CelD</fullName>
    </submittedName>
</protein>
<organism evidence="2 3">
    <name type="scientific">Paraburkholderia steynii</name>
    <dbReference type="NCBI Taxonomy" id="1245441"/>
    <lineage>
        <taxon>Bacteria</taxon>
        <taxon>Pseudomonadati</taxon>
        <taxon>Pseudomonadota</taxon>
        <taxon>Betaproteobacteria</taxon>
        <taxon>Burkholderiales</taxon>
        <taxon>Burkholderiaceae</taxon>
        <taxon>Paraburkholderia</taxon>
    </lineage>
</organism>
<dbReference type="InterPro" id="IPR038740">
    <property type="entry name" value="BioF2-like_GNAT_dom"/>
</dbReference>
<dbReference type="Proteomes" id="UP000294200">
    <property type="component" value="Unassembled WGS sequence"/>
</dbReference>
<dbReference type="Pfam" id="PF13480">
    <property type="entry name" value="Acetyltransf_6"/>
    <property type="match status" value="1"/>
</dbReference>
<comment type="caution">
    <text evidence="2">The sequence shown here is derived from an EMBL/GenBank/DDBJ whole genome shotgun (WGS) entry which is preliminary data.</text>
</comment>
<name>A0A4V2NG25_9BURK</name>
<evidence type="ECO:0000259" key="1">
    <source>
        <dbReference type="Pfam" id="PF13480"/>
    </source>
</evidence>
<dbReference type="EMBL" id="MWML01000428">
    <property type="protein sequence ID" value="TCG03358.1"/>
    <property type="molecule type" value="Genomic_DNA"/>
</dbReference>
<feature type="domain" description="BioF2-like acetyltransferase" evidence="1">
    <location>
        <begin position="195"/>
        <end position="340"/>
    </location>
</feature>